<dbReference type="GO" id="GO:0016787">
    <property type="term" value="F:hydrolase activity"/>
    <property type="evidence" value="ECO:0007669"/>
    <property type="project" value="UniProtKB-KW"/>
</dbReference>
<dbReference type="AlphaFoldDB" id="A0A2P2CG93"/>
<evidence type="ECO:0000313" key="2">
    <source>
        <dbReference type="EMBL" id="CUR61004.1"/>
    </source>
</evidence>
<dbReference type="InterPro" id="IPR000073">
    <property type="entry name" value="AB_hydrolase_1"/>
</dbReference>
<dbReference type="SUPFAM" id="SSF53474">
    <property type="entry name" value="alpha/beta-Hydrolases"/>
    <property type="match status" value="1"/>
</dbReference>
<organism evidence="2">
    <name type="scientific">metagenome</name>
    <dbReference type="NCBI Taxonomy" id="256318"/>
    <lineage>
        <taxon>unclassified sequences</taxon>
        <taxon>metagenomes</taxon>
    </lineage>
</organism>
<dbReference type="InterPro" id="IPR029058">
    <property type="entry name" value="AB_hydrolase_fold"/>
</dbReference>
<name>A0A2P2CG93_9ZZZZ</name>
<accession>A0A2P2CG93</accession>
<proteinExistence type="predicted"/>
<keyword evidence="2" id="KW-0378">Hydrolase</keyword>
<dbReference type="EMBL" id="CZKB01000017">
    <property type="protein sequence ID" value="CUR61004.1"/>
    <property type="molecule type" value="Genomic_DNA"/>
</dbReference>
<sequence length="295" mass="30252">MTDSHRHTVDVPGATLSYVVRGDLADATADRPPLLLCGSPMDATGFGSLADRVPDRVLVLVDPRNTGHSLREDPTAAVTPEEHAEDLHALVEALGAGPVDVFASSGAAVNFLFLAAAHPDDVRILVAHEPPMAGLLPDAEAIAAACDDMVATYDASGFGPAMARFIGLVMHRGPVGEEQRAAPAPDPAMFGLPTEDDGSREDPLMANLRGGGVTRVPDLEAVRAGSTRVVVAVGEDSGGPADGEIAGRAAHAVAAALGQQAVVFPGGHNGFLGGEFGQTGKPDEFAQRLREVLAG</sequence>
<evidence type="ECO:0000259" key="1">
    <source>
        <dbReference type="Pfam" id="PF00561"/>
    </source>
</evidence>
<dbReference type="Pfam" id="PF00561">
    <property type="entry name" value="Abhydrolase_1"/>
    <property type="match status" value="1"/>
</dbReference>
<protein>
    <submittedName>
        <fullName evidence="2">Abhydrolase</fullName>
    </submittedName>
</protein>
<reference evidence="2" key="1">
    <citation type="submission" date="2015-08" db="EMBL/GenBank/DDBJ databases">
        <authorList>
            <person name="Babu N.S."/>
            <person name="Beckwith C.J."/>
            <person name="Beseler K.G."/>
            <person name="Brison A."/>
            <person name="Carone J.V."/>
            <person name="Caskin T.P."/>
            <person name="Diamond M."/>
            <person name="Durham M.E."/>
            <person name="Foxe J.M."/>
            <person name="Go M."/>
            <person name="Henderson B.A."/>
            <person name="Jones I.B."/>
            <person name="McGettigan J.A."/>
            <person name="Micheletti S.J."/>
            <person name="Nasrallah M.E."/>
            <person name="Ortiz D."/>
            <person name="Piller C.R."/>
            <person name="Privatt S.R."/>
            <person name="Schneider S.L."/>
            <person name="Sharp S."/>
            <person name="Smith T.C."/>
            <person name="Stanton J.D."/>
            <person name="Ullery H.E."/>
            <person name="Wilson R.J."/>
            <person name="Serrano M.G."/>
            <person name="Buck G."/>
            <person name="Lee V."/>
            <person name="Wang Y."/>
            <person name="Carvalho R."/>
            <person name="Voegtly L."/>
            <person name="Shi R."/>
            <person name="Duckworth R."/>
            <person name="Johnson A."/>
            <person name="Loviza R."/>
            <person name="Walstead R."/>
            <person name="Shah Z."/>
            <person name="Kiflezghi M."/>
            <person name="Wade K."/>
            <person name="Ball S.L."/>
            <person name="Bradley K.W."/>
            <person name="Asai D.J."/>
            <person name="Bowman C.A."/>
            <person name="Russell D.A."/>
            <person name="Pope W.H."/>
            <person name="Jacobs-Sera D."/>
            <person name="Hendrix R.W."/>
            <person name="Hatfull G.F."/>
        </authorList>
    </citation>
    <scope>NUCLEOTIDE SEQUENCE</scope>
</reference>
<dbReference type="Gene3D" id="3.40.50.1820">
    <property type="entry name" value="alpha/beta hydrolase"/>
    <property type="match status" value="1"/>
</dbReference>
<gene>
    <name evidence="2" type="ORF">NOCA1240107</name>
</gene>
<feature type="domain" description="AB hydrolase-1" evidence="1">
    <location>
        <begin position="58"/>
        <end position="179"/>
    </location>
</feature>